<sequence length="179" mass="20510">MSRKEQATALVKSAENAMEDLENKVCTIEASLLSSKPKALDLLSKNSVRTAFVTIFMKHANYPGYGWEKAFGKSALKRTRVLPWRFCLCYTNAPISKNELQLSNLCTIVSLRNIRVDDHFASHSRKIERFGNPNCLGYLKKLRSLKEFHNFQEYSAGKQVRQVRVQSKLRVIGLDKLRD</sequence>
<dbReference type="EMBL" id="KQ435794">
    <property type="protein sequence ID" value="KOX74048.1"/>
    <property type="molecule type" value="Genomic_DNA"/>
</dbReference>
<name>A0A0N0BG50_9HYME</name>
<gene>
    <name evidence="1" type="ORF">WN51_14128</name>
</gene>
<dbReference type="AlphaFoldDB" id="A0A0N0BG50"/>
<dbReference type="OrthoDB" id="252964at2759"/>
<proteinExistence type="predicted"/>
<protein>
    <submittedName>
        <fullName evidence="1">Uncharacterized protein</fullName>
    </submittedName>
</protein>
<organism evidence="1 2">
    <name type="scientific">Melipona quadrifasciata</name>
    <dbReference type="NCBI Taxonomy" id="166423"/>
    <lineage>
        <taxon>Eukaryota</taxon>
        <taxon>Metazoa</taxon>
        <taxon>Ecdysozoa</taxon>
        <taxon>Arthropoda</taxon>
        <taxon>Hexapoda</taxon>
        <taxon>Insecta</taxon>
        <taxon>Pterygota</taxon>
        <taxon>Neoptera</taxon>
        <taxon>Endopterygota</taxon>
        <taxon>Hymenoptera</taxon>
        <taxon>Apocrita</taxon>
        <taxon>Aculeata</taxon>
        <taxon>Apoidea</taxon>
        <taxon>Anthophila</taxon>
        <taxon>Apidae</taxon>
        <taxon>Melipona</taxon>
    </lineage>
</organism>
<dbReference type="Proteomes" id="UP000053105">
    <property type="component" value="Unassembled WGS sequence"/>
</dbReference>
<reference evidence="1 2" key="1">
    <citation type="submission" date="2015-07" db="EMBL/GenBank/DDBJ databases">
        <title>The genome of Melipona quadrifasciata.</title>
        <authorList>
            <person name="Pan H."/>
            <person name="Kapheim K."/>
        </authorList>
    </citation>
    <scope>NUCLEOTIDE SEQUENCE [LARGE SCALE GENOMIC DNA]</scope>
    <source>
        <strain evidence="1">0111107301</strain>
        <tissue evidence="1">Whole body</tissue>
    </source>
</reference>
<keyword evidence="2" id="KW-1185">Reference proteome</keyword>
<evidence type="ECO:0000313" key="1">
    <source>
        <dbReference type="EMBL" id="KOX74048.1"/>
    </source>
</evidence>
<evidence type="ECO:0000313" key="2">
    <source>
        <dbReference type="Proteomes" id="UP000053105"/>
    </source>
</evidence>
<accession>A0A0N0BG50</accession>